<dbReference type="Proteomes" id="UP001145087">
    <property type="component" value="Unassembled WGS sequence"/>
</dbReference>
<dbReference type="InterPro" id="IPR018197">
    <property type="entry name" value="Glycerate_kinase_RE-like"/>
</dbReference>
<dbReference type="PANTHER" id="PTHR21599">
    <property type="entry name" value="GLYCERATE KINASE"/>
    <property type="match status" value="1"/>
</dbReference>
<keyword evidence="6" id="KW-1185">Reference proteome</keyword>
<dbReference type="NCBIfam" id="TIGR00045">
    <property type="entry name" value="glycerate kinase"/>
    <property type="match status" value="1"/>
</dbReference>
<evidence type="ECO:0000256" key="3">
    <source>
        <dbReference type="ARBA" id="ARBA00022777"/>
    </source>
</evidence>
<proteinExistence type="inferred from homology"/>
<evidence type="ECO:0000256" key="4">
    <source>
        <dbReference type="PIRNR" id="PIRNR006078"/>
    </source>
</evidence>
<evidence type="ECO:0000313" key="5">
    <source>
        <dbReference type="EMBL" id="MCY1722627.1"/>
    </source>
</evidence>
<comment type="similarity">
    <text evidence="1 4">Belongs to the glycerate kinase type-1 family.</text>
</comment>
<gene>
    <name evidence="5" type="ORF">OU798_19915</name>
</gene>
<dbReference type="Pfam" id="PF02595">
    <property type="entry name" value="Gly_kinase"/>
    <property type="match status" value="1"/>
</dbReference>
<evidence type="ECO:0000313" key="6">
    <source>
        <dbReference type="Proteomes" id="UP001145087"/>
    </source>
</evidence>
<dbReference type="PIRSF" id="PIRSF006078">
    <property type="entry name" value="GlxK"/>
    <property type="match status" value="1"/>
</dbReference>
<dbReference type="AlphaFoldDB" id="A0A9X3FAC1"/>
<dbReference type="SUPFAM" id="SSF110738">
    <property type="entry name" value="Glycerate kinase I"/>
    <property type="match status" value="1"/>
</dbReference>
<dbReference type="InterPro" id="IPR018193">
    <property type="entry name" value="Glyc_kinase_flavodox-like_fold"/>
</dbReference>
<dbReference type="InterPro" id="IPR004381">
    <property type="entry name" value="Glycerate_kinase"/>
</dbReference>
<dbReference type="Gene3D" id="3.90.1510.10">
    <property type="entry name" value="Glycerate kinase, domain 2"/>
    <property type="match status" value="1"/>
</dbReference>
<keyword evidence="3 4" id="KW-0418">Kinase</keyword>
<name>A0A9X3FAC1_9BACT</name>
<comment type="caution">
    <text evidence="5">The sequence shown here is derived from an EMBL/GenBank/DDBJ whole genome shotgun (WGS) entry which is preliminary data.</text>
</comment>
<dbReference type="PANTHER" id="PTHR21599:SF0">
    <property type="entry name" value="GLYCERATE KINASE"/>
    <property type="match status" value="1"/>
</dbReference>
<evidence type="ECO:0000256" key="2">
    <source>
        <dbReference type="ARBA" id="ARBA00022679"/>
    </source>
</evidence>
<dbReference type="GO" id="GO:0008887">
    <property type="term" value="F:glycerate kinase activity"/>
    <property type="evidence" value="ECO:0007669"/>
    <property type="project" value="UniProtKB-UniRule"/>
</dbReference>
<protein>
    <submittedName>
        <fullName evidence="5">Glycerate kinase</fullName>
    </submittedName>
</protein>
<dbReference type="RefSeq" id="WP_343334951.1">
    <property type="nucleotide sequence ID" value="NZ_JAPOHD010000061.1"/>
</dbReference>
<organism evidence="5 6">
    <name type="scientific">Draconibacterium aestuarii</name>
    <dbReference type="NCBI Taxonomy" id="2998507"/>
    <lineage>
        <taxon>Bacteria</taxon>
        <taxon>Pseudomonadati</taxon>
        <taxon>Bacteroidota</taxon>
        <taxon>Bacteroidia</taxon>
        <taxon>Marinilabiliales</taxon>
        <taxon>Prolixibacteraceae</taxon>
        <taxon>Draconibacterium</taxon>
    </lineage>
</organism>
<dbReference type="EMBL" id="JAPOHD010000061">
    <property type="protein sequence ID" value="MCY1722627.1"/>
    <property type="molecule type" value="Genomic_DNA"/>
</dbReference>
<dbReference type="InterPro" id="IPR036129">
    <property type="entry name" value="Glycerate_kinase_sf"/>
</dbReference>
<sequence length="372" mass="39636">MKILIAPNSMKGSLNAFDFADTVEKAFKQCSPDFDIRKVPVADGGDFTGEVLKENLGASEKMLKVVDPLGKTISSKYSIAGNKAIVEMADASGMKLLGAGELNPLKASSFGTGQLIDDAIKSGCTEIYLAIGGSATVDGGMGMMEALGFNFYDHNQTKLSGNGGNLQHIHTIEKFDLSQKIVFKIICDVDNPLLGKTGAAEVFGPQKGATPEMVEVLEKGLENWADILTKESGKDLRDVEGAGAAGGMALPLMAFFDAEIVPGADFVLQQLNFDGQVKWADIVITGEGKIDSQTLNNKAPFAVAKVARKYNKPVFAIGGKVENTTSEVFDGIFSLVNGPLTLDFAMNNAKQLLYGFSLEFAKTIQALVKLKE</sequence>
<reference evidence="5" key="1">
    <citation type="submission" date="2022-11" db="EMBL/GenBank/DDBJ databases">
        <title>Marilongibacter aestuarii gen. nov., sp. nov., isolated from tidal flat sediment.</title>
        <authorList>
            <person name="Jiayan W."/>
        </authorList>
    </citation>
    <scope>NUCLEOTIDE SEQUENCE</scope>
    <source>
        <strain evidence="5">Z1-6</strain>
    </source>
</reference>
<keyword evidence="2 4" id="KW-0808">Transferase</keyword>
<evidence type="ECO:0000256" key="1">
    <source>
        <dbReference type="ARBA" id="ARBA00006284"/>
    </source>
</evidence>
<dbReference type="Gene3D" id="3.40.50.10350">
    <property type="entry name" value="Glycerate kinase, domain 1"/>
    <property type="match status" value="1"/>
</dbReference>
<accession>A0A9X3FAC1</accession>
<dbReference type="GO" id="GO:0031388">
    <property type="term" value="P:organic acid phosphorylation"/>
    <property type="evidence" value="ECO:0007669"/>
    <property type="project" value="UniProtKB-UniRule"/>
</dbReference>